<protein>
    <recommendedName>
        <fullName evidence="9">Zn(2)-C6 fungal-type domain-containing protein</fullName>
    </recommendedName>
</protein>
<keyword evidence="5" id="KW-0238">DNA-binding</keyword>
<evidence type="ECO:0000313" key="11">
    <source>
        <dbReference type="Proteomes" id="UP000001640"/>
    </source>
</evidence>
<keyword evidence="2" id="KW-0479">Metal-binding</keyword>
<dbReference type="OrthoDB" id="2341546at2759"/>
<dbReference type="InterPro" id="IPR036864">
    <property type="entry name" value="Zn2-C6_fun-type_DNA-bd_sf"/>
</dbReference>
<dbReference type="GeneID" id="96901535"/>
<dbReference type="HOGENOM" id="CLU_015609_0_0_1"/>
<dbReference type="InParanoid" id="G0V9A9"/>
<dbReference type="Pfam" id="PF00172">
    <property type="entry name" value="Zn_clus"/>
    <property type="match status" value="1"/>
</dbReference>
<dbReference type="GO" id="GO:0005634">
    <property type="term" value="C:nucleus"/>
    <property type="evidence" value="ECO:0007669"/>
    <property type="project" value="UniProtKB-SubCell"/>
</dbReference>
<dbReference type="FunFam" id="4.10.240.10:FF:000003">
    <property type="entry name" value="C6 transcription factor (Leu3)"/>
    <property type="match status" value="1"/>
</dbReference>
<name>G0V9A9_NAUCA</name>
<dbReference type="GO" id="GO:0008270">
    <property type="term" value="F:zinc ion binding"/>
    <property type="evidence" value="ECO:0007669"/>
    <property type="project" value="InterPro"/>
</dbReference>
<dbReference type="RefSeq" id="XP_003674438.1">
    <property type="nucleotide sequence ID" value="XM_003674390.1"/>
</dbReference>
<dbReference type="CDD" id="cd00067">
    <property type="entry name" value="GAL4"/>
    <property type="match status" value="1"/>
</dbReference>
<evidence type="ECO:0000259" key="9">
    <source>
        <dbReference type="PROSITE" id="PS50048"/>
    </source>
</evidence>
<reference key="2">
    <citation type="submission" date="2011-08" db="EMBL/GenBank/DDBJ databases">
        <title>Genome sequence of Naumovozyma castellii.</title>
        <authorList>
            <person name="Gordon J.L."/>
            <person name="Armisen D."/>
            <person name="Proux-Wera E."/>
            <person name="OhEigeartaigh S.S."/>
            <person name="Byrne K.P."/>
            <person name="Wolfe K.H."/>
        </authorList>
    </citation>
    <scope>NUCLEOTIDE SEQUENCE</scope>
    <source>
        <strain>Type strain:CBS 4309</strain>
    </source>
</reference>
<dbReference type="InterPro" id="IPR051089">
    <property type="entry name" value="prtT"/>
</dbReference>
<feature type="region of interest" description="Disordered" evidence="8">
    <location>
        <begin position="717"/>
        <end position="736"/>
    </location>
</feature>
<keyword evidence="4" id="KW-0805">Transcription regulation</keyword>
<keyword evidence="6" id="KW-0804">Transcription</keyword>
<dbReference type="SMART" id="SM00066">
    <property type="entry name" value="GAL4"/>
    <property type="match status" value="1"/>
</dbReference>
<evidence type="ECO:0000256" key="6">
    <source>
        <dbReference type="ARBA" id="ARBA00023163"/>
    </source>
</evidence>
<evidence type="ECO:0000313" key="10">
    <source>
        <dbReference type="EMBL" id="CCC68060.1"/>
    </source>
</evidence>
<dbReference type="eggNOG" id="ENOG502QPVP">
    <property type="taxonomic scope" value="Eukaryota"/>
</dbReference>
<comment type="subcellular location">
    <subcellularLocation>
        <location evidence="1">Nucleus</location>
    </subcellularLocation>
</comment>
<dbReference type="STRING" id="1064592.G0V9A9"/>
<dbReference type="GO" id="GO:0000981">
    <property type="term" value="F:DNA-binding transcription factor activity, RNA polymerase II-specific"/>
    <property type="evidence" value="ECO:0007669"/>
    <property type="project" value="InterPro"/>
</dbReference>
<keyword evidence="3" id="KW-0862">Zinc</keyword>
<dbReference type="EMBL" id="HE576752">
    <property type="protein sequence ID" value="CCC68060.1"/>
    <property type="molecule type" value="Genomic_DNA"/>
</dbReference>
<sequence length="809" mass="91844">MTVMELKKEIPMGRRKYACVECRQQKSKCDANDKAPNPCSKCARKGVPCILKKDFRRTYKRARNEAIEKRFKELAAGLSSLSSEEIVRRIEHERELLSRGNIGDEPNIRDTDLPYQKTSLDEKLSTVQSQVKQETLPPSQELTEEQLRCTSKTLVDVTVSTEEINELFQEFSINYQQFLPIVDLSKGAEKIYALSPCLFWVILLTSMRRKPKYSELMARLSVLVKSVLAEITISPIIRYTPTDQDEPILNVASVYSVQAFLLYTLWPPLTSSLSADTSWNTIGTAMFQALRVGLNCVEFSDQYVTANNELVTEQNRTWICCNIVSQIAASSFGFPAYVSFDHTVLHPSVDLTIPNALKHMVQIVHFENQMNSTLNSNAADLSGVVSAQEKVPLLLVLNQQLRQLERVLHENTFDDMRKFQVLVARVHLLSYYFTDDISNHKPNDEDIRRMSLNDIESNFQTKHGLVRVYNAAIELLDHVNLMTQRNSDVVKYFPGIFVLNIWQAACIISKLVHSSLSSVLDIEKGKRAYDDAILATLTASVVKHDMSYRFSGIMKSMWNMFANIYSDWKKDKVSEEERLCNDFNLEITVKSRLSVSVFFDCLFIIKERCGLDKLRRELRQKEGGADIISNEKNTEDVERRLSDDTNPEEKAREIINTIPLDPHPINASEGSNVNTPSTQNTMLSLNRILNKGSPRNNLEAPILNETSLFSERIIPSSIQPSQRQSNERNDGHPNILLDSIQPNAEYNSMPVLSSNALHTQQQITTGAGPQSEGPGLNGTVMDYLETLESENIWKDVDMLMNEFAFNPTI</sequence>
<keyword evidence="11" id="KW-1185">Reference proteome</keyword>
<feature type="domain" description="Zn(2)-C6 fungal-type" evidence="9">
    <location>
        <begin position="18"/>
        <end position="51"/>
    </location>
</feature>
<evidence type="ECO:0000256" key="8">
    <source>
        <dbReference type="SAM" id="MobiDB-lite"/>
    </source>
</evidence>
<dbReference type="GO" id="GO:0001216">
    <property type="term" value="F:DNA-binding transcription activator activity"/>
    <property type="evidence" value="ECO:0007669"/>
    <property type="project" value="UniProtKB-ARBA"/>
</dbReference>
<evidence type="ECO:0000256" key="2">
    <source>
        <dbReference type="ARBA" id="ARBA00022723"/>
    </source>
</evidence>
<dbReference type="AlphaFoldDB" id="G0V9A9"/>
<evidence type="ECO:0000256" key="5">
    <source>
        <dbReference type="ARBA" id="ARBA00023125"/>
    </source>
</evidence>
<dbReference type="InterPro" id="IPR001138">
    <property type="entry name" value="Zn2Cys6_DnaBD"/>
</dbReference>
<dbReference type="Proteomes" id="UP000001640">
    <property type="component" value="Chromosome 1"/>
</dbReference>
<dbReference type="PANTHER" id="PTHR31845">
    <property type="entry name" value="FINGER DOMAIN PROTEIN, PUTATIVE-RELATED"/>
    <property type="match status" value="1"/>
</dbReference>
<dbReference type="PANTHER" id="PTHR31845:SF21">
    <property type="entry name" value="REGULATORY PROTEIN LEU3"/>
    <property type="match status" value="1"/>
</dbReference>
<dbReference type="GO" id="GO:0000976">
    <property type="term" value="F:transcription cis-regulatory region binding"/>
    <property type="evidence" value="ECO:0007669"/>
    <property type="project" value="TreeGrafter"/>
</dbReference>
<dbReference type="SUPFAM" id="SSF57701">
    <property type="entry name" value="Zn2/Cys6 DNA-binding domain"/>
    <property type="match status" value="1"/>
</dbReference>
<dbReference type="CDD" id="cd12148">
    <property type="entry name" value="fungal_TF_MHR"/>
    <property type="match status" value="1"/>
</dbReference>
<evidence type="ECO:0000256" key="7">
    <source>
        <dbReference type="ARBA" id="ARBA00023242"/>
    </source>
</evidence>
<dbReference type="PROSITE" id="PS50048">
    <property type="entry name" value="ZN2_CY6_FUNGAL_2"/>
    <property type="match status" value="1"/>
</dbReference>
<organism evidence="10 11">
    <name type="scientific">Naumovozyma castellii</name>
    <name type="common">Yeast</name>
    <name type="synonym">Saccharomyces castellii</name>
    <dbReference type="NCBI Taxonomy" id="27288"/>
    <lineage>
        <taxon>Eukaryota</taxon>
        <taxon>Fungi</taxon>
        <taxon>Dikarya</taxon>
        <taxon>Ascomycota</taxon>
        <taxon>Saccharomycotina</taxon>
        <taxon>Saccharomycetes</taxon>
        <taxon>Saccharomycetales</taxon>
        <taxon>Saccharomycetaceae</taxon>
        <taxon>Naumovozyma</taxon>
    </lineage>
</organism>
<gene>
    <name evidence="10" type="primary">NCAS0A15020</name>
    <name evidence="10" type="ordered locus">NCAS_0A15020</name>
</gene>
<evidence type="ECO:0000256" key="3">
    <source>
        <dbReference type="ARBA" id="ARBA00022833"/>
    </source>
</evidence>
<dbReference type="PROSITE" id="PS00463">
    <property type="entry name" value="ZN2_CY6_FUNGAL_1"/>
    <property type="match status" value="1"/>
</dbReference>
<reference evidence="10 11" key="1">
    <citation type="journal article" date="2011" name="Proc. Natl. Acad. Sci. U.S.A.">
        <title>Evolutionary erosion of yeast sex chromosomes by mating-type switching accidents.</title>
        <authorList>
            <person name="Gordon J.L."/>
            <person name="Armisen D."/>
            <person name="Proux-Wera E."/>
            <person name="Oheigeartaigh S.S."/>
            <person name="Byrne K.P."/>
            <person name="Wolfe K.H."/>
        </authorList>
    </citation>
    <scope>NUCLEOTIDE SEQUENCE [LARGE SCALE GENOMIC DNA]</scope>
    <source>
        <strain evidence="11">ATCC 76901 / BCRC 22586 / CBS 4309 / NBRC 1992 / NRRL Y-12630</strain>
    </source>
</reference>
<dbReference type="Gene3D" id="4.10.240.10">
    <property type="entry name" value="Zn(2)-C6 fungal-type DNA-binding domain"/>
    <property type="match status" value="1"/>
</dbReference>
<evidence type="ECO:0000256" key="4">
    <source>
        <dbReference type="ARBA" id="ARBA00023015"/>
    </source>
</evidence>
<proteinExistence type="predicted"/>
<keyword evidence="7" id="KW-0539">Nucleus</keyword>
<dbReference type="KEGG" id="ncs:NCAS_0A15020"/>
<accession>G0V9A9</accession>
<evidence type="ECO:0000256" key="1">
    <source>
        <dbReference type="ARBA" id="ARBA00004123"/>
    </source>
</evidence>